<sequence>MDIETAQVLVLDVLHRASSQDPAILKPAESKLMEWETEAGFYTILNNIISNHALDVTVRWIGVLYMKNGIDKYWRKNVPNAISESEKVNIRLTLLTNFNEPINQIAVQRAVLISKVARIDYPKEWPNLFPMLLQAIANNDAFIQQRALLTLHHVVKAIASKRLAGDRKQFQEFTSQVFMYVLNLWNELTTSFIQGIMQNEAVNVVNMNLEKALLALRILRKLSVFGFLKPHFNKDCMTFMEMIFDKTKNVLICYKEMKSKGTYPTDVCEKFVIHLTKILLSMLDTHPYSYIDLIKPTLDLCLYYLFTDEGITFLFERFVIQCFNLIKSILLCTEYRVAKNPEHRKNDDKLRAHMIIQSCFTPEIVTDVCRKLIGHYFILTQDELEMWDADPESFSNDECGDSWKYSLRPSMDTVFITIFHEYKDVLTPVVLEMINTSNVIVPPDDMSQILKKDAIYNAAGLCAFDLFDEVDFDQWFSNTLVQELRIRHNNYRVIRRRVTALIGRWTGIKLSSEFRPVLYECIVGLLGSDEDMVVRLTAASTLRYAIDDFEFNCDQFKDYMFTAFNLLFELLKEAGECETKMQVLNVMTLLLERMGNTIVPHSEALVQYLPHLWNESEDHYMLRCAIVATLVQLVKSMGGVPQELSPFLLPIIQMGTDVNQGAIVYLLEDALDLWAAVLEYSPAMTNEFMQLFNNMPPLLDYSTENLRSCLYICLVHLLLAPELVMHTQGNQIITICDSLMSDLKNEGVVMLMRLIDTFIRALPVLGSETVMPILPRIFKRIYDKDDYPLIMSMFLCILSRVLLSSHEVFTRILSNLSQELSESDETTLGKILDSWLHSMPNVSQVDQRKLLGLALTNLLTTQSPTVLHRFNPIMTQILEALNDITKSDDDGVMTDSLVLAEGQSPSYFNEDGGYYETDHDQRKKQLILSDPVHTIVLKDYLQSQIVELRKQVGPQYEQLLNTLDADVISQLKGYISF</sequence>
<dbReference type="SUPFAM" id="SSF48371">
    <property type="entry name" value="ARM repeat"/>
    <property type="match status" value="1"/>
</dbReference>
<comment type="subcellular location">
    <subcellularLocation>
        <location evidence="1">Nucleus</location>
    </subcellularLocation>
</comment>
<evidence type="ECO:0000256" key="1">
    <source>
        <dbReference type="ARBA" id="ARBA00004123"/>
    </source>
</evidence>
<organism evidence="6 7">
    <name type="scientific">Rhynchophorus ferrugineus</name>
    <name type="common">Red palm weevil</name>
    <name type="synonym">Curculio ferrugineus</name>
    <dbReference type="NCBI Taxonomy" id="354439"/>
    <lineage>
        <taxon>Eukaryota</taxon>
        <taxon>Metazoa</taxon>
        <taxon>Ecdysozoa</taxon>
        <taxon>Arthropoda</taxon>
        <taxon>Hexapoda</taxon>
        <taxon>Insecta</taxon>
        <taxon>Pterygota</taxon>
        <taxon>Neoptera</taxon>
        <taxon>Endopterygota</taxon>
        <taxon>Coleoptera</taxon>
        <taxon>Polyphaga</taxon>
        <taxon>Cucujiformia</taxon>
        <taxon>Curculionidae</taxon>
        <taxon>Dryophthorinae</taxon>
        <taxon>Rhynchophorus</taxon>
    </lineage>
</organism>
<dbReference type="AlphaFoldDB" id="A0A834IYC3"/>
<evidence type="ECO:0000256" key="3">
    <source>
        <dbReference type="ARBA" id="ARBA00022448"/>
    </source>
</evidence>
<dbReference type="Gene3D" id="1.25.10.10">
    <property type="entry name" value="Leucine-rich Repeat Variant"/>
    <property type="match status" value="1"/>
</dbReference>
<evidence type="ECO:0000256" key="2">
    <source>
        <dbReference type="ARBA" id="ARBA00007991"/>
    </source>
</evidence>
<gene>
    <name evidence="6" type="ORF">GWI33_002783</name>
</gene>
<dbReference type="InterPro" id="IPR016024">
    <property type="entry name" value="ARM-type_fold"/>
</dbReference>
<dbReference type="PANTHER" id="PTHR10997:SF7">
    <property type="entry name" value="IMPORTIN-11"/>
    <property type="match status" value="1"/>
</dbReference>
<keyword evidence="3" id="KW-0813">Transport</keyword>
<comment type="caution">
    <text evidence="6">The sequence shown here is derived from an EMBL/GenBank/DDBJ whole genome shotgun (WGS) entry which is preliminary data.</text>
</comment>
<dbReference type="SMART" id="SM00913">
    <property type="entry name" value="IBN_N"/>
    <property type="match status" value="1"/>
</dbReference>
<keyword evidence="7" id="KW-1185">Reference proteome</keyword>
<dbReference type="Proteomes" id="UP000625711">
    <property type="component" value="Unassembled WGS sequence"/>
</dbReference>
<evidence type="ECO:0000313" key="7">
    <source>
        <dbReference type="Proteomes" id="UP000625711"/>
    </source>
</evidence>
<evidence type="ECO:0000259" key="5">
    <source>
        <dbReference type="PROSITE" id="PS50166"/>
    </source>
</evidence>
<dbReference type="Pfam" id="PF03810">
    <property type="entry name" value="IBN_N"/>
    <property type="match status" value="1"/>
</dbReference>
<proteinExistence type="inferred from homology"/>
<dbReference type="OrthoDB" id="361693at2759"/>
<dbReference type="InterPro" id="IPR001494">
    <property type="entry name" value="Importin-beta_N"/>
</dbReference>
<dbReference type="PANTHER" id="PTHR10997">
    <property type="entry name" value="IMPORTIN-7, 8, 11"/>
    <property type="match status" value="1"/>
</dbReference>
<feature type="domain" description="Importin N-terminal" evidence="5">
    <location>
        <begin position="28"/>
        <end position="100"/>
    </location>
</feature>
<dbReference type="GO" id="GO:0005829">
    <property type="term" value="C:cytosol"/>
    <property type="evidence" value="ECO:0007669"/>
    <property type="project" value="TreeGrafter"/>
</dbReference>
<dbReference type="Pfam" id="PF25758">
    <property type="entry name" value="TPR_IPO11"/>
    <property type="match status" value="1"/>
</dbReference>
<accession>A0A834IYC3</accession>
<dbReference type="InterPro" id="IPR058669">
    <property type="entry name" value="TPR_IPO7/11-like"/>
</dbReference>
<dbReference type="InterPro" id="IPR011989">
    <property type="entry name" value="ARM-like"/>
</dbReference>
<dbReference type="PROSITE" id="PS50166">
    <property type="entry name" value="IMPORTIN_B_NT"/>
    <property type="match status" value="1"/>
</dbReference>
<protein>
    <recommendedName>
        <fullName evidence="5">Importin N-terminal domain-containing protein</fullName>
    </recommendedName>
</protein>
<evidence type="ECO:0000313" key="6">
    <source>
        <dbReference type="EMBL" id="KAF7282342.1"/>
    </source>
</evidence>
<dbReference type="GO" id="GO:0031267">
    <property type="term" value="F:small GTPase binding"/>
    <property type="evidence" value="ECO:0007669"/>
    <property type="project" value="InterPro"/>
</dbReference>
<name>A0A834IYC3_RHYFE</name>
<evidence type="ECO:0000256" key="4">
    <source>
        <dbReference type="ARBA" id="ARBA00023242"/>
    </source>
</evidence>
<dbReference type="EMBL" id="JAACXV010000178">
    <property type="protein sequence ID" value="KAF7282342.1"/>
    <property type="molecule type" value="Genomic_DNA"/>
</dbReference>
<keyword evidence="4" id="KW-0539">Nucleus</keyword>
<reference evidence="6" key="1">
    <citation type="submission" date="2020-08" db="EMBL/GenBank/DDBJ databases">
        <title>Genome sequencing and assembly of the red palm weevil Rhynchophorus ferrugineus.</title>
        <authorList>
            <person name="Dias G.B."/>
            <person name="Bergman C.M."/>
            <person name="Manee M."/>
        </authorList>
    </citation>
    <scope>NUCLEOTIDE SEQUENCE</scope>
    <source>
        <strain evidence="6">AA-2017</strain>
        <tissue evidence="6">Whole larva</tissue>
    </source>
</reference>
<dbReference type="GO" id="GO:0005635">
    <property type="term" value="C:nuclear envelope"/>
    <property type="evidence" value="ECO:0007669"/>
    <property type="project" value="TreeGrafter"/>
</dbReference>
<comment type="similarity">
    <text evidence="2">Belongs to the importin beta family.</text>
</comment>
<dbReference type="GO" id="GO:0006606">
    <property type="term" value="P:protein import into nucleus"/>
    <property type="evidence" value="ECO:0007669"/>
    <property type="project" value="TreeGrafter"/>
</dbReference>